<reference evidence="3" key="1">
    <citation type="submission" date="2023-03" db="EMBL/GenBank/DDBJ databases">
        <title>Massive genome expansion in bonnet fungi (Mycena s.s.) driven by repeated elements and novel gene families across ecological guilds.</title>
        <authorList>
            <consortium name="Lawrence Berkeley National Laboratory"/>
            <person name="Harder C.B."/>
            <person name="Miyauchi S."/>
            <person name="Viragh M."/>
            <person name="Kuo A."/>
            <person name="Thoen E."/>
            <person name="Andreopoulos B."/>
            <person name="Lu D."/>
            <person name="Skrede I."/>
            <person name="Drula E."/>
            <person name="Henrissat B."/>
            <person name="Morin E."/>
            <person name="Kohler A."/>
            <person name="Barry K."/>
            <person name="LaButti K."/>
            <person name="Morin E."/>
            <person name="Salamov A."/>
            <person name="Lipzen A."/>
            <person name="Mereny Z."/>
            <person name="Hegedus B."/>
            <person name="Baldrian P."/>
            <person name="Stursova M."/>
            <person name="Weitz H."/>
            <person name="Taylor A."/>
            <person name="Grigoriev I.V."/>
            <person name="Nagy L.G."/>
            <person name="Martin F."/>
            <person name="Kauserud H."/>
        </authorList>
    </citation>
    <scope>NUCLEOTIDE SEQUENCE</scope>
    <source>
        <strain evidence="3">CBHHK002</strain>
    </source>
</reference>
<comment type="caution">
    <text evidence="3">The sequence shown here is derived from an EMBL/GenBank/DDBJ whole genome shotgun (WGS) entry which is preliminary data.</text>
</comment>
<dbReference type="EMBL" id="JARIHO010000022">
    <property type="protein sequence ID" value="KAJ7343768.1"/>
    <property type="molecule type" value="Genomic_DNA"/>
</dbReference>
<feature type="transmembrane region" description="Helical" evidence="2">
    <location>
        <begin position="78"/>
        <end position="96"/>
    </location>
</feature>
<keyword evidence="2" id="KW-0472">Membrane</keyword>
<feature type="transmembrane region" description="Helical" evidence="2">
    <location>
        <begin position="134"/>
        <end position="154"/>
    </location>
</feature>
<name>A0AAD6ZXV1_9AGAR</name>
<keyword evidence="2" id="KW-0812">Transmembrane</keyword>
<feature type="transmembrane region" description="Helical" evidence="2">
    <location>
        <begin position="506"/>
        <end position="526"/>
    </location>
</feature>
<proteinExistence type="predicted"/>
<organism evidence="3 4">
    <name type="scientific">Mycena albidolilacea</name>
    <dbReference type="NCBI Taxonomy" id="1033008"/>
    <lineage>
        <taxon>Eukaryota</taxon>
        <taxon>Fungi</taxon>
        <taxon>Dikarya</taxon>
        <taxon>Basidiomycota</taxon>
        <taxon>Agaricomycotina</taxon>
        <taxon>Agaricomycetes</taxon>
        <taxon>Agaricomycetidae</taxon>
        <taxon>Agaricales</taxon>
        <taxon>Marasmiineae</taxon>
        <taxon>Mycenaceae</taxon>
        <taxon>Mycena</taxon>
    </lineage>
</organism>
<sequence>MELKSDTYSQENGPGSESVTPSGHRTSRIVWPVYIIAGQLVLLSLALGFLAAVRGRGQIPLGPELAELFQDNPQSKTYLVTFLATALSTFSSFLFSQAVRHAIVISLTRPVPLSTLGFGILISRRSLVLVNREYKWGFISAVLFFATLAQTAGWTSLLTPINISVLVPLKGAEIDVSSPSFQAQFPQLWTNTIENTIDSELQSTITASGAASATNQSGYPAILDFGGWAHNISTRGIFPVQLQNFTEASNVNDTTQLITSNTAPFSSIPPANYAMNQQGLTAQVSCQSAVLDETSKPQLSRKAVPVLGDSGFLRWNIATDCPGNYSSGGTISFPGFNNTLFLLGCASDDDFGQTTYTAIIDGQGLYTGTYICTITPQIQNMIANYTNPFISTNFDDSSPAKNAGAIGFVGFYAVYSAFVYGQSTSHNSIGDSILAIFKDQDNTTFLEILEAYITGIVEFSGTAIKTRLSVANGPFNGNPPPVMTRAITGTATVNTLGWHHKSVTSGLVLIPAVFVALVSIGITLVAQYYNRGIPINHADFDPNNPWRLMAAASAGGMTRVFGGLDVEHVEEGLEKKVVLGQVGGRDGFVYV</sequence>
<evidence type="ECO:0000313" key="3">
    <source>
        <dbReference type="EMBL" id="KAJ7343768.1"/>
    </source>
</evidence>
<evidence type="ECO:0000256" key="1">
    <source>
        <dbReference type="SAM" id="MobiDB-lite"/>
    </source>
</evidence>
<gene>
    <name evidence="3" type="ORF">DFH08DRAFT_1081213</name>
</gene>
<keyword evidence="4" id="KW-1185">Reference proteome</keyword>
<feature type="region of interest" description="Disordered" evidence="1">
    <location>
        <begin position="1"/>
        <end position="23"/>
    </location>
</feature>
<accession>A0AAD6ZXV1</accession>
<dbReference type="AlphaFoldDB" id="A0AAD6ZXV1"/>
<protein>
    <submittedName>
        <fullName evidence="3">Uncharacterized protein</fullName>
    </submittedName>
</protein>
<keyword evidence="2" id="KW-1133">Transmembrane helix</keyword>
<dbReference type="Proteomes" id="UP001218218">
    <property type="component" value="Unassembled WGS sequence"/>
</dbReference>
<feature type="transmembrane region" description="Helical" evidence="2">
    <location>
        <begin position="29"/>
        <end position="53"/>
    </location>
</feature>
<evidence type="ECO:0000256" key="2">
    <source>
        <dbReference type="SAM" id="Phobius"/>
    </source>
</evidence>
<evidence type="ECO:0000313" key="4">
    <source>
        <dbReference type="Proteomes" id="UP001218218"/>
    </source>
</evidence>